<evidence type="ECO:0000313" key="3">
    <source>
        <dbReference type="Proteomes" id="UP000887458"/>
    </source>
</evidence>
<dbReference type="PANTHER" id="PTHR31366:SF2">
    <property type="entry name" value="UPF0739 PROTEIN C1ORF74"/>
    <property type="match status" value="1"/>
</dbReference>
<dbReference type="Pfam" id="PF14953">
    <property type="entry name" value="DUF4504"/>
    <property type="match status" value="1"/>
</dbReference>
<evidence type="ECO:0000313" key="2">
    <source>
        <dbReference type="EMBL" id="KAH9413483.1"/>
    </source>
</evidence>
<name>A0ABQ8IT34_DERPT</name>
<reference evidence="2 3" key="2">
    <citation type="journal article" date="2022" name="Mol. Biol. Evol.">
        <title>Comparative Genomics Reveals Insights into the Divergent Evolution of Astigmatic Mites and Household Pest Adaptations.</title>
        <authorList>
            <person name="Xiong Q."/>
            <person name="Wan A.T."/>
            <person name="Liu X."/>
            <person name="Fung C.S."/>
            <person name="Xiao X."/>
            <person name="Malainual N."/>
            <person name="Hou J."/>
            <person name="Wang L."/>
            <person name="Wang M."/>
            <person name="Yang K.Y."/>
            <person name="Cui Y."/>
            <person name="Leung E.L."/>
            <person name="Nong W."/>
            <person name="Shin S.K."/>
            <person name="Au S.W."/>
            <person name="Jeong K.Y."/>
            <person name="Chew F.T."/>
            <person name="Hui J.H."/>
            <person name="Leung T.F."/>
            <person name="Tungtrongchitr A."/>
            <person name="Zhong N."/>
            <person name="Liu Z."/>
            <person name="Tsui S.K."/>
        </authorList>
    </citation>
    <scope>NUCLEOTIDE SEQUENCE [LARGE SCALE GENOMIC DNA]</scope>
    <source>
        <strain evidence="2">Derp</strain>
    </source>
</reference>
<protein>
    <submittedName>
        <fullName evidence="2">Uncharacterized protein</fullName>
    </submittedName>
</protein>
<organism evidence="2 3">
    <name type="scientific">Dermatophagoides pteronyssinus</name>
    <name type="common">European house dust mite</name>
    <dbReference type="NCBI Taxonomy" id="6956"/>
    <lineage>
        <taxon>Eukaryota</taxon>
        <taxon>Metazoa</taxon>
        <taxon>Ecdysozoa</taxon>
        <taxon>Arthropoda</taxon>
        <taxon>Chelicerata</taxon>
        <taxon>Arachnida</taxon>
        <taxon>Acari</taxon>
        <taxon>Acariformes</taxon>
        <taxon>Sarcoptiformes</taxon>
        <taxon>Astigmata</taxon>
        <taxon>Psoroptidia</taxon>
        <taxon>Analgoidea</taxon>
        <taxon>Pyroglyphidae</taxon>
        <taxon>Dermatophagoidinae</taxon>
        <taxon>Dermatophagoides</taxon>
    </lineage>
</organism>
<comment type="similarity">
    <text evidence="1">Belongs to the UPF0739 family.</text>
</comment>
<comment type="caution">
    <text evidence="2">The sequence shown here is derived from an EMBL/GenBank/DDBJ whole genome shotgun (WGS) entry which is preliminary data.</text>
</comment>
<proteinExistence type="inferred from homology"/>
<accession>A0ABQ8IT34</accession>
<reference evidence="2 3" key="1">
    <citation type="journal article" date="2018" name="J. Allergy Clin. Immunol.">
        <title>High-quality assembly of Dermatophagoides pteronyssinus genome and transcriptome reveals a wide range of novel allergens.</title>
        <authorList>
            <person name="Liu X.Y."/>
            <person name="Yang K.Y."/>
            <person name="Wang M.Q."/>
            <person name="Kwok J.S."/>
            <person name="Zeng X."/>
            <person name="Yang Z."/>
            <person name="Xiao X.J."/>
            <person name="Lau C.P."/>
            <person name="Li Y."/>
            <person name="Huang Z.M."/>
            <person name="Ba J.G."/>
            <person name="Yim A.K."/>
            <person name="Ouyang C.Y."/>
            <person name="Ngai S.M."/>
            <person name="Chan T.F."/>
            <person name="Leung E.L."/>
            <person name="Liu L."/>
            <person name="Liu Z.G."/>
            <person name="Tsui S.K."/>
        </authorList>
    </citation>
    <scope>NUCLEOTIDE SEQUENCE [LARGE SCALE GENOMIC DNA]</scope>
    <source>
        <strain evidence="2">Derp</strain>
    </source>
</reference>
<keyword evidence="3" id="KW-1185">Reference proteome</keyword>
<gene>
    <name evidence="2" type="ORF">DERP_007961</name>
</gene>
<dbReference type="PANTHER" id="PTHR31366">
    <property type="entry name" value="UPF0739 PROTEIN C1ORF74"/>
    <property type="match status" value="1"/>
</dbReference>
<sequence>MEWQQSCNNNNGGKRKHSKRLWLEMMTIYSGLKASYIWDISSEENLLKIYHLLDEINIDYRRRRRSTSVGWPNIINGQHHSTMLSIVKLSLTNSSAATTTTTTTTDNNQTMPVIFYGNIHQMIENINSTLVKLDVWIQNDNQNNQNNNEHSFIHHLSSAPYTNLIDVSAELNEPKIITMIVGQQQQQQNNNKEEETMMMMMMMSLKYCLLHIRNQLVDDDVDVNEPRCFDIHFDNNNNCDLCAISGILLGYPIIYCNRYSNDDGNCLANQLLRNYQICMENSETKESFIVYSFTIPEKFVLIYQSKIDQWFDYMKQRFRNNIVLKMQYKLECHPFILT</sequence>
<dbReference type="InterPro" id="IPR027850">
    <property type="entry name" value="DUF4504"/>
</dbReference>
<evidence type="ECO:0000256" key="1">
    <source>
        <dbReference type="ARBA" id="ARBA00007065"/>
    </source>
</evidence>
<dbReference type="Proteomes" id="UP000887458">
    <property type="component" value="Unassembled WGS sequence"/>
</dbReference>
<dbReference type="EMBL" id="NJHN03000121">
    <property type="protein sequence ID" value="KAH9413483.1"/>
    <property type="molecule type" value="Genomic_DNA"/>
</dbReference>